<protein>
    <submittedName>
        <fullName evidence="1">Uncharacterized protein</fullName>
    </submittedName>
</protein>
<accession>A0AAV7J622</accession>
<comment type="caution">
    <text evidence="1">The sequence shown here is derived from an EMBL/GenBank/DDBJ whole genome shotgun (WGS) entry which is preliminary data.</text>
</comment>
<organism evidence="1 2">
    <name type="scientific">Cotesia glomerata</name>
    <name type="common">Lepidopteran parasitic wasp</name>
    <name type="synonym">Apanteles glomeratus</name>
    <dbReference type="NCBI Taxonomy" id="32391"/>
    <lineage>
        <taxon>Eukaryota</taxon>
        <taxon>Metazoa</taxon>
        <taxon>Ecdysozoa</taxon>
        <taxon>Arthropoda</taxon>
        <taxon>Hexapoda</taxon>
        <taxon>Insecta</taxon>
        <taxon>Pterygota</taxon>
        <taxon>Neoptera</taxon>
        <taxon>Endopterygota</taxon>
        <taxon>Hymenoptera</taxon>
        <taxon>Apocrita</taxon>
        <taxon>Ichneumonoidea</taxon>
        <taxon>Braconidae</taxon>
        <taxon>Microgastrinae</taxon>
        <taxon>Cotesia</taxon>
    </lineage>
</organism>
<sequence>MIYHYQHAAIATTPYLVSVKLCIAWCGPLPTLAYSCILKTCLTYLCLAASTGLFLYPVPGSRNGGMKAYLPSSLRGYSELLESTHGTHITVHLLHSRGKTNIEPERKRRGLEFRVEDQVVVLPVICEPIRGCKISWATQTRPYDGRDVQNGSVNDNNDTYTGLLCIGVIVVVLEELCQRLDTKILRSGHPQLATSESRGGIAASRVLCEDSLGILLIRAFKPHSRIALTPLLIYRGRIKLLLASVN</sequence>
<gene>
    <name evidence="1" type="ORF">KQX54_011949</name>
</gene>
<name>A0AAV7J622_COTGL</name>
<dbReference type="Proteomes" id="UP000826195">
    <property type="component" value="Unassembled WGS sequence"/>
</dbReference>
<evidence type="ECO:0000313" key="1">
    <source>
        <dbReference type="EMBL" id="KAH0567704.1"/>
    </source>
</evidence>
<dbReference type="EMBL" id="JAHXZJ010000001">
    <property type="protein sequence ID" value="KAH0567704.1"/>
    <property type="molecule type" value="Genomic_DNA"/>
</dbReference>
<evidence type="ECO:0000313" key="2">
    <source>
        <dbReference type="Proteomes" id="UP000826195"/>
    </source>
</evidence>
<proteinExistence type="predicted"/>
<keyword evidence="2" id="KW-1185">Reference proteome</keyword>
<reference evidence="1 2" key="1">
    <citation type="journal article" date="2021" name="J. Hered.">
        <title>A chromosome-level genome assembly of the parasitoid wasp, Cotesia glomerata (Hymenoptera: Braconidae).</title>
        <authorList>
            <person name="Pinto B.J."/>
            <person name="Weis J.J."/>
            <person name="Gamble T."/>
            <person name="Ode P.J."/>
            <person name="Paul R."/>
            <person name="Zaspel J.M."/>
        </authorList>
    </citation>
    <scope>NUCLEOTIDE SEQUENCE [LARGE SCALE GENOMIC DNA]</scope>
    <source>
        <strain evidence="1">CgM1</strain>
    </source>
</reference>
<dbReference type="AlphaFoldDB" id="A0AAV7J622"/>